<comment type="caution">
    <text evidence="3">The sequence shown here is derived from an EMBL/GenBank/DDBJ whole genome shotgun (WGS) entry which is preliminary data.</text>
</comment>
<organism evidence="3 4">
    <name type="scientific">Saitozyma podzolica</name>
    <dbReference type="NCBI Taxonomy" id="1890683"/>
    <lineage>
        <taxon>Eukaryota</taxon>
        <taxon>Fungi</taxon>
        <taxon>Dikarya</taxon>
        <taxon>Basidiomycota</taxon>
        <taxon>Agaricomycotina</taxon>
        <taxon>Tremellomycetes</taxon>
        <taxon>Tremellales</taxon>
        <taxon>Trimorphomycetaceae</taxon>
        <taxon>Saitozyma</taxon>
    </lineage>
</organism>
<dbReference type="OrthoDB" id="2373987at2759"/>
<keyword evidence="4" id="KW-1185">Reference proteome</keyword>
<dbReference type="Proteomes" id="UP000279259">
    <property type="component" value="Unassembled WGS sequence"/>
</dbReference>
<dbReference type="InterPro" id="IPR052971">
    <property type="entry name" value="TRP_calcium_channel"/>
</dbReference>
<name>A0A427YQJ1_9TREE</name>
<proteinExistence type="predicted"/>
<dbReference type="AlphaFoldDB" id="A0A427YQJ1"/>
<reference evidence="3 4" key="1">
    <citation type="submission" date="2018-11" db="EMBL/GenBank/DDBJ databases">
        <title>Genome sequence of Saitozyma podzolica DSM 27192.</title>
        <authorList>
            <person name="Aliyu H."/>
            <person name="Gorte O."/>
            <person name="Ochsenreither K."/>
        </authorList>
    </citation>
    <scope>NUCLEOTIDE SEQUENCE [LARGE SCALE GENOMIC DNA]</scope>
    <source>
        <strain evidence="3 4">DSM 27192</strain>
    </source>
</reference>
<evidence type="ECO:0000259" key="2">
    <source>
        <dbReference type="Pfam" id="PF23190"/>
    </source>
</evidence>
<evidence type="ECO:0000313" key="4">
    <source>
        <dbReference type="Proteomes" id="UP000279259"/>
    </source>
</evidence>
<dbReference type="EMBL" id="RSCD01000004">
    <property type="protein sequence ID" value="RSH93378.1"/>
    <property type="molecule type" value="Genomic_DNA"/>
</dbReference>
<gene>
    <name evidence="3" type="ORF">EHS25_007734</name>
</gene>
<dbReference type="PANTHER" id="PTHR35859">
    <property type="entry name" value="NONSELECTIVE CATION CHANNEL PROTEIN"/>
    <property type="match status" value="1"/>
</dbReference>
<evidence type="ECO:0000313" key="3">
    <source>
        <dbReference type="EMBL" id="RSH93378.1"/>
    </source>
</evidence>
<dbReference type="PANTHER" id="PTHR35859:SF1">
    <property type="entry name" value="NONSELECTIVE CATION CHANNEL PROTEIN"/>
    <property type="match status" value="1"/>
</dbReference>
<feature type="region of interest" description="Disordered" evidence="1">
    <location>
        <begin position="1"/>
        <end position="29"/>
    </location>
</feature>
<sequence>MSAWLSKDPERSPLLRRPPVQRVVSSGGPTPEELARCDVFNTILLIRQDTIEHIDSPVGWAKMQEPEINYGIVRPLTDKYVALDNLAIVYCLLANRLQFIDDSNQLPQARLNLARAHLCELLAIRVLNHYAKATEPLQHPHMSHHHPTSLNPLSQGSTTHTHVGPSMFPGPTQLVRPERLAPSVPLGPVAHGRRHTIAADPSQWKEQDRDG</sequence>
<feature type="domain" description="YVC1 N-terminal linker helical" evidence="2">
    <location>
        <begin position="42"/>
        <end position="143"/>
    </location>
</feature>
<evidence type="ECO:0000256" key="1">
    <source>
        <dbReference type="SAM" id="MobiDB-lite"/>
    </source>
</evidence>
<feature type="region of interest" description="Disordered" evidence="1">
    <location>
        <begin position="138"/>
        <end position="211"/>
    </location>
</feature>
<protein>
    <recommendedName>
        <fullName evidence="2">YVC1 N-terminal linker helical domain-containing protein</fullName>
    </recommendedName>
</protein>
<feature type="compositionally biased region" description="Polar residues" evidence="1">
    <location>
        <begin position="148"/>
        <end position="161"/>
    </location>
</feature>
<accession>A0A427YQJ1</accession>
<dbReference type="Pfam" id="PF23190">
    <property type="entry name" value="LHD_TRPY1"/>
    <property type="match status" value="1"/>
</dbReference>
<dbReference type="InterPro" id="IPR056337">
    <property type="entry name" value="LHD_YVC1"/>
</dbReference>
<dbReference type="STRING" id="1890683.A0A427YQJ1"/>